<sequence length="53" mass="5836">MIEIQADDCRARADEISGQTARVWKKPLLALNIVSEVTVAAFERDADGPTLYS</sequence>
<evidence type="ECO:0000313" key="1">
    <source>
        <dbReference type="EMBL" id="GGB63253.1"/>
    </source>
</evidence>
<accession>A0ABQ1JA27</accession>
<dbReference type="EMBL" id="BMDZ01000132">
    <property type="protein sequence ID" value="GGB63253.1"/>
    <property type="molecule type" value="Genomic_DNA"/>
</dbReference>
<dbReference type="Proteomes" id="UP000603352">
    <property type="component" value="Unassembled WGS sequence"/>
</dbReference>
<proteinExistence type="predicted"/>
<gene>
    <name evidence="1" type="ORF">GCM10011505_49780</name>
</gene>
<organism evidence="1 2">
    <name type="scientific">Tistrella bauzanensis</name>
    <dbReference type="NCBI Taxonomy" id="657419"/>
    <lineage>
        <taxon>Bacteria</taxon>
        <taxon>Pseudomonadati</taxon>
        <taxon>Pseudomonadota</taxon>
        <taxon>Alphaproteobacteria</taxon>
        <taxon>Geminicoccales</taxon>
        <taxon>Geminicoccaceae</taxon>
        <taxon>Tistrella</taxon>
    </lineage>
</organism>
<protein>
    <submittedName>
        <fullName evidence="1">Uncharacterized protein</fullName>
    </submittedName>
</protein>
<keyword evidence="2" id="KW-1185">Reference proteome</keyword>
<reference evidence="2" key="1">
    <citation type="journal article" date="2019" name="Int. J. Syst. Evol. Microbiol.">
        <title>The Global Catalogue of Microorganisms (GCM) 10K type strain sequencing project: providing services to taxonomists for standard genome sequencing and annotation.</title>
        <authorList>
            <consortium name="The Broad Institute Genomics Platform"/>
            <consortium name="The Broad Institute Genome Sequencing Center for Infectious Disease"/>
            <person name="Wu L."/>
            <person name="Ma J."/>
        </authorList>
    </citation>
    <scope>NUCLEOTIDE SEQUENCE [LARGE SCALE GENOMIC DNA]</scope>
    <source>
        <strain evidence="2">CGMCC 1.10188</strain>
    </source>
</reference>
<comment type="caution">
    <text evidence="1">The sequence shown here is derived from an EMBL/GenBank/DDBJ whole genome shotgun (WGS) entry which is preliminary data.</text>
</comment>
<evidence type="ECO:0000313" key="2">
    <source>
        <dbReference type="Proteomes" id="UP000603352"/>
    </source>
</evidence>
<name>A0ABQ1JA27_9PROT</name>